<sequence length="76" mass="8419">MRNFGEFLIRIRADDEDVGGTKALASCHRNTIEVGGEGDKETEVDSDLKIIPAIPLFPERVEGNMSRSFRQAQRAG</sequence>
<evidence type="ECO:0000313" key="2">
    <source>
        <dbReference type="Proteomes" id="UP000030700"/>
    </source>
</evidence>
<dbReference type="EMBL" id="DF820455">
    <property type="protein sequence ID" value="GAK48877.1"/>
    <property type="molecule type" value="Genomic_DNA"/>
</dbReference>
<proteinExistence type="predicted"/>
<name>A0A0S6VPA2_9BACT</name>
<dbReference type="AlphaFoldDB" id="A0A0S6VPA2"/>
<gene>
    <name evidence="1" type="ORF">U14_00088</name>
</gene>
<keyword evidence="2" id="KW-1185">Reference proteome</keyword>
<organism evidence="1">
    <name type="scientific">Candidatus Moduliflexus flocculans</name>
    <dbReference type="NCBI Taxonomy" id="1499966"/>
    <lineage>
        <taxon>Bacteria</taxon>
        <taxon>Candidatus Moduliflexota</taxon>
        <taxon>Candidatus Moduliflexia</taxon>
        <taxon>Candidatus Moduliflexales</taxon>
        <taxon>Candidatus Moduliflexaceae</taxon>
    </lineage>
</organism>
<protein>
    <submittedName>
        <fullName evidence="1">Uncharacterized protein</fullName>
    </submittedName>
</protein>
<evidence type="ECO:0000313" key="1">
    <source>
        <dbReference type="EMBL" id="GAK48877.1"/>
    </source>
</evidence>
<accession>A0A0S6VPA2</accession>
<reference evidence="1" key="1">
    <citation type="journal article" date="2015" name="PeerJ">
        <title>First genomic representation of candidate bacterial phylum KSB3 points to enhanced environmental sensing as a trigger of wastewater bulking.</title>
        <authorList>
            <person name="Sekiguchi Y."/>
            <person name="Ohashi A."/>
            <person name="Parks D.H."/>
            <person name="Yamauchi T."/>
            <person name="Tyson G.W."/>
            <person name="Hugenholtz P."/>
        </authorList>
    </citation>
    <scope>NUCLEOTIDE SEQUENCE [LARGE SCALE GENOMIC DNA]</scope>
</reference>
<dbReference type="Proteomes" id="UP000030700">
    <property type="component" value="Unassembled WGS sequence"/>
</dbReference>
<dbReference type="HOGENOM" id="CLU_2647130_0_0_0"/>